<keyword evidence="2" id="KW-1185">Reference proteome</keyword>
<proteinExistence type="predicted"/>
<organism evidence="1 2">
    <name type="scientific">Armillaria solidipes</name>
    <dbReference type="NCBI Taxonomy" id="1076256"/>
    <lineage>
        <taxon>Eukaryota</taxon>
        <taxon>Fungi</taxon>
        <taxon>Dikarya</taxon>
        <taxon>Basidiomycota</taxon>
        <taxon>Agaricomycotina</taxon>
        <taxon>Agaricomycetes</taxon>
        <taxon>Agaricomycetidae</taxon>
        <taxon>Agaricales</taxon>
        <taxon>Marasmiineae</taxon>
        <taxon>Physalacriaceae</taxon>
        <taxon>Armillaria</taxon>
    </lineage>
</organism>
<evidence type="ECO:0000313" key="1">
    <source>
        <dbReference type="EMBL" id="PBK64182.1"/>
    </source>
</evidence>
<evidence type="ECO:0000313" key="2">
    <source>
        <dbReference type="Proteomes" id="UP000218334"/>
    </source>
</evidence>
<gene>
    <name evidence="1" type="ORF">ARMSODRAFT_979305</name>
</gene>
<protein>
    <submittedName>
        <fullName evidence="1">Uncharacterized protein</fullName>
    </submittedName>
</protein>
<reference evidence="2" key="1">
    <citation type="journal article" date="2017" name="Nat. Ecol. Evol.">
        <title>Genome expansion and lineage-specific genetic innovations in the forest pathogenic fungi Armillaria.</title>
        <authorList>
            <person name="Sipos G."/>
            <person name="Prasanna A.N."/>
            <person name="Walter M.C."/>
            <person name="O'Connor E."/>
            <person name="Balint B."/>
            <person name="Krizsan K."/>
            <person name="Kiss B."/>
            <person name="Hess J."/>
            <person name="Varga T."/>
            <person name="Slot J."/>
            <person name="Riley R."/>
            <person name="Boka B."/>
            <person name="Rigling D."/>
            <person name="Barry K."/>
            <person name="Lee J."/>
            <person name="Mihaltcheva S."/>
            <person name="LaButti K."/>
            <person name="Lipzen A."/>
            <person name="Waldron R."/>
            <person name="Moloney N.M."/>
            <person name="Sperisen C."/>
            <person name="Kredics L."/>
            <person name="Vagvoelgyi C."/>
            <person name="Patrignani A."/>
            <person name="Fitzpatrick D."/>
            <person name="Nagy I."/>
            <person name="Doyle S."/>
            <person name="Anderson J.B."/>
            <person name="Grigoriev I.V."/>
            <person name="Gueldener U."/>
            <person name="Muensterkoetter M."/>
            <person name="Nagy L.G."/>
        </authorList>
    </citation>
    <scope>NUCLEOTIDE SEQUENCE [LARGE SCALE GENOMIC DNA]</scope>
    <source>
        <strain evidence="2">28-4</strain>
    </source>
</reference>
<name>A0A2H3BB02_9AGAR</name>
<dbReference type="Proteomes" id="UP000218334">
    <property type="component" value="Unassembled WGS sequence"/>
</dbReference>
<dbReference type="AlphaFoldDB" id="A0A2H3BB02"/>
<sequence length="120" mass="13000">MSTAQSTPNTARLRLGLQALNRDVCVRRQGSVASASFKVSPYILHTCWTEGGHLIPNPPTEILEVTSLARWAIALNCRFMSVTPTCKVGTETVVNKRIPGWSSVTILVLSTTDCGSAERV</sequence>
<dbReference type="EMBL" id="KZ293453">
    <property type="protein sequence ID" value="PBK64182.1"/>
    <property type="molecule type" value="Genomic_DNA"/>
</dbReference>
<accession>A0A2H3BB02</accession>